<evidence type="ECO:0000313" key="3">
    <source>
        <dbReference type="EnsemblProtists" id="EOD34743"/>
    </source>
</evidence>
<evidence type="ECO:0000259" key="2">
    <source>
        <dbReference type="PROSITE" id="PS50211"/>
    </source>
</evidence>
<dbReference type="PaxDb" id="2903-EOD34743"/>
<dbReference type="SMART" id="SM00799">
    <property type="entry name" value="DENN"/>
    <property type="match status" value="1"/>
</dbReference>
<sequence length="991" mass="104514">MPRSARDDVECLASHFVVCGLAPGLLEPNSSDGGRASSSAGQVITGVVALERGGAVPLGYELVLTAGGGARTAPPIGSVATVGGLHAAQLHIAVRRQPLSSCGGPGSSTAPVTCLHVLYADRAERPSGGQEAATPLVDVVVVHRDRHTREVHLPAEYELLPRSLTAGSVGAAVFLAFRRAAPLGLLNTPLRPSLLDHLAASHRPRGSFDELPNALPHFCLPRGARLREGGGWPTAHEFALTDSSGRRMFAVCLTVWEPLGGDLVLYPDGAAPAAVRCGSALGEKQLHAPTCLCVLSPAPFFRALRKWVCMLYRHSLTASSEPVEALVSSLLWEAPMPAPGHISVQLGLGGEQMTFERPDLSRELPEPPLPLGALLHALEPRQVLSLFRGALFEHRVLFVASNLSQLTAAAEALLSLLWPLRWQGIYIPLLPGLLVEVLQSPVPFVIGIHASTFASACRALPPVLPPDAFVANLDEGTLLVPPLDEQLPPLPHSTVLLAALETFRSRPDEHEDAEGSDAVAVAQRAVVRQTFASFFAHCLRGYQEALVLRPPSSARGLRRLIDVPSLVAGRSAAEAALLRRLAETQSFTSLIEQRTSLSSRNGELLLFDHLADRCLSAPPTARDLESSGLHRLWDSPAPAEAAATPAPPAADCPDSAGIPRTASAPQTPDRASTRPAAEAVSRHSRSQSQPVRFNWRTPGGEGTGGVRSGQRRASGDQKPAGGRADSPQRASEAPTASRRVAVAVVPKAAAAAAPKKEARSAPKRWPWGSGRLEPAAPSRTGSATASQVTPAEWARRVAGELHAAFVAIYSLTGGHSRQSSSAWARAVFEQLQEAGGKPDARTLGCFSHALLMGGTSPGLSPRGCASFSSLLSPGAAGQARQLGARAAFAGWYAAQGEESGGCCRCCRTFGCGNRDVGVDFEGWLSASGHLRTGVDLWAEVAERRGSQPELLLLRRASTDSNDLSETLTAGSEAPYEVLEVLEVDILWPRVG</sequence>
<dbReference type="Gene3D" id="3.30.450.200">
    <property type="match status" value="1"/>
</dbReference>
<dbReference type="GO" id="GO:0031410">
    <property type="term" value="C:cytoplasmic vesicle"/>
    <property type="evidence" value="ECO:0007669"/>
    <property type="project" value="TreeGrafter"/>
</dbReference>
<dbReference type="Pfam" id="PF03456">
    <property type="entry name" value="uDENN"/>
    <property type="match status" value="1"/>
</dbReference>
<feature type="region of interest" description="Disordered" evidence="1">
    <location>
        <begin position="638"/>
        <end position="788"/>
    </location>
</feature>
<dbReference type="GeneID" id="17280013"/>
<dbReference type="HOGENOM" id="CLU_301580_0_0_1"/>
<dbReference type="InterPro" id="IPR051696">
    <property type="entry name" value="DENN_Domain_GEFs"/>
</dbReference>
<dbReference type="STRING" id="2903.R1DGT0"/>
<dbReference type="PROSITE" id="PS50211">
    <property type="entry name" value="DENN"/>
    <property type="match status" value="1"/>
</dbReference>
<dbReference type="GO" id="GO:0032483">
    <property type="term" value="P:regulation of Rab protein signal transduction"/>
    <property type="evidence" value="ECO:0007669"/>
    <property type="project" value="TreeGrafter"/>
</dbReference>
<dbReference type="PANTHER" id="PTHR12296">
    <property type="entry name" value="DENN DOMAIN-CONTAINING PROTEIN 4"/>
    <property type="match status" value="1"/>
</dbReference>
<feature type="compositionally biased region" description="Low complexity" evidence="1">
    <location>
        <begin position="733"/>
        <end position="753"/>
    </location>
</feature>
<dbReference type="InterPro" id="IPR043153">
    <property type="entry name" value="DENN_C"/>
</dbReference>
<organism evidence="3 4">
    <name type="scientific">Emiliania huxleyi (strain CCMP1516)</name>
    <dbReference type="NCBI Taxonomy" id="280463"/>
    <lineage>
        <taxon>Eukaryota</taxon>
        <taxon>Haptista</taxon>
        <taxon>Haptophyta</taxon>
        <taxon>Prymnesiophyceae</taxon>
        <taxon>Isochrysidales</taxon>
        <taxon>Noelaerhabdaceae</taxon>
        <taxon>Emiliania</taxon>
    </lineage>
</organism>
<dbReference type="Proteomes" id="UP000013827">
    <property type="component" value="Unassembled WGS sequence"/>
</dbReference>
<dbReference type="InterPro" id="IPR037516">
    <property type="entry name" value="Tripartite_DENN"/>
</dbReference>
<dbReference type="Gene3D" id="3.40.50.11500">
    <property type="match status" value="1"/>
</dbReference>
<reference evidence="4" key="1">
    <citation type="journal article" date="2013" name="Nature">
        <title>Pan genome of the phytoplankton Emiliania underpins its global distribution.</title>
        <authorList>
            <person name="Read B.A."/>
            <person name="Kegel J."/>
            <person name="Klute M.J."/>
            <person name="Kuo A."/>
            <person name="Lefebvre S.C."/>
            <person name="Maumus F."/>
            <person name="Mayer C."/>
            <person name="Miller J."/>
            <person name="Monier A."/>
            <person name="Salamov A."/>
            <person name="Young J."/>
            <person name="Aguilar M."/>
            <person name="Claverie J.M."/>
            <person name="Frickenhaus S."/>
            <person name="Gonzalez K."/>
            <person name="Herman E.K."/>
            <person name="Lin Y.C."/>
            <person name="Napier J."/>
            <person name="Ogata H."/>
            <person name="Sarno A.F."/>
            <person name="Shmutz J."/>
            <person name="Schroeder D."/>
            <person name="de Vargas C."/>
            <person name="Verret F."/>
            <person name="von Dassow P."/>
            <person name="Valentin K."/>
            <person name="Van de Peer Y."/>
            <person name="Wheeler G."/>
            <person name="Dacks J.B."/>
            <person name="Delwiche C.F."/>
            <person name="Dyhrman S.T."/>
            <person name="Glockner G."/>
            <person name="John U."/>
            <person name="Richards T."/>
            <person name="Worden A.Z."/>
            <person name="Zhang X."/>
            <person name="Grigoriev I.V."/>
            <person name="Allen A.E."/>
            <person name="Bidle K."/>
            <person name="Borodovsky M."/>
            <person name="Bowler C."/>
            <person name="Brownlee C."/>
            <person name="Cock J.M."/>
            <person name="Elias M."/>
            <person name="Gladyshev V.N."/>
            <person name="Groth M."/>
            <person name="Guda C."/>
            <person name="Hadaegh A."/>
            <person name="Iglesias-Rodriguez M.D."/>
            <person name="Jenkins J."/>
            <person name="Jones B.M."/>
            <person name="Lawson T."/>
            <person name="Leese F."/>
            <person name="Lindquist E."/>
            <person name="Lobanov A."/>
            <person name="Lomsadze A."/>
            <person name="Malik S.B."/>
            <person name="Marsh M.E."/>
            <person name="Mackinder L."/>
            <person name="Mock T."/>
            <person name="Mueller-Roeber B."/>
            <person name="Pagarete A."/>
            <person name="Parker M."/>
            <person name="Probert I."/>
            <person name="Quesneville H."/>
            <person name="Raines C."/>
            <person name="Rensing S.A."/>
            <person name="Riano-Pachon D.M."/>
            <person name="Richier S."/>
            <person name="Rokitta S."/>
            <person name="Shiraiwa Y."/>
            <person name="Soanes D.M."/>
            <person name="van der Giezen M."/>
            <person name="Wahlund T.M."/>
            <person name="Williams B."/>
            <person name="Wilson W."/>
            <person name="Wolfe G."/>
            <person name="Wurch L.L."/>
        </authorList>
    </citation>
    <scope>NUCLEOTIDE SEQUENCE</scope>
</reference>
<dbReference type="InterPro" id="IPR005113">
    <property type="entry name" value="uDENN_dom"/>
</dbReference>
<dbReference type="RefSeq" id="XP_005787172.1">
    <property type="nucleotide sequence ID" value="XM_005787115.1"/>
</dbReference>
<keyword evidence="4" id="KW-1185">Reference proteome</keyword>
<evidence type="ECO:0000313" key="4">
    <source>
        <dbReference type="Proteomes" id="UP000013827"/>
    </source>
</evidence>
<reference evidence="3" key="2">
    <citation type="submission" date="2024-10" db="UniProtKB">
        <authorList>
            <consortium name="EnsemblProtists"/>
        </authorList>
    </citation>
    <scope>IDENTIFICATION</scope>
</reference>
<dbReference type="PANTHER" id="PTHR12296:SF21">
    <property type="entry name" value="DENN DOMAIN-CONTAINING PROTEIN 3"/>
    <property type="match status" value="1"/>
</dbReference>
<protein>
    <recommendedName>
        <fullName evidence="2">UDENN domain-containing protein</fullName>
    </recommendedName>
</protein>
<dbReference type="EnsemblProtists" id="EOD34743">
    <property type="protein sequence ID" value="EOD34743"/>
    <property type="gene ID" value="EMIHUDRAFT_228248"/>
</dbReference>
<dbReference type="AlphaFoldDB" id="A0A0D3KG58"/>
<dbReference type="InterPro" id="IPR001194">
    <property type="entry name" value="cDENN_dom"/>
</dbReference>
<name>A0A0D3KG58_EMIH1</name>
<feature type="compositionally biased region" description="Polar residues" evidence="1">
    <location>
        <begin position="779"/>
        <end position="788"/>
    </location>
</feature>
<accession>A0A0D3KG58</accession>
<dbReference type="Pfam" id="PF02141">
    <property type="entry name" value="DENN"/>
    <property type="match status" value="1"/>
</dbReference>
<dbReference type="KEGG" id="ehx:EMIHUDRAFT_228248"/>
<proteinExistence type="predicted"/>
<feature type="domain" description="UDENN" evidence="2">
    <location>
        <begin position="175"/>
        <end position="602"/>
    </location>
</feature>
<dbReference type="eggNOG" id="KOG2127">
    <property type="taxonomic scope" value="Eukaryota"/>
</dbReference>
<evidence type="ECO:0000256" key="1">
    <source>
        <dbReference type="SAM" id="MobiDB-lite"/>
    </source>
</evidence>